<proteinExistence type="predicted"/>
<dbReference type="eggNOG" id="COG1572">
    <property type="taxonomic scope" value="Bacteria"/>
</dbReference>
<protein>
    <submittedName>
        <fullName evidence="2">CARDB domain-containing protein</fullName>
    </submittedName>
</protein>
<evidence type="ECO:0000313" key="2">
    <source>
        <dbReference type="EMBL" id="AGA90786.1"/>
    </source>
</evidence>
<dbReference type="InterPro" id="IPR013783">
    <property type="entry name" value="Ig-like_fold"/>
</dbReference>
<reference evidence="2 3" key="1">
    <citation type="submission" date="2011-09" db="EMBL/GenBank/DDBJ databases">
        <title>Complete sequence of chromosome of Thioflavicoccus mobilis 8321.</title>
        <authorList>
            <consortium name="US DOE Joint Genome Institute"/>
            <person name="Lucas S."/>
            <person name="Han J."/>
            <person name="Lapidus A."/>
            <person name="Cheng J.-F."/>
            <person name="Goodwin L."/>
            <person name="Pitluck S."/>
            <person name="Peters L."/>
            <person name="Ovchinnikova G."/>
            <person name="Lu M."/>
            <person name="Detter J.C."/>
            <person name="Han C."/>
            <person name="Tapia R."/>
            <person name="Land M."/>
            <person name="Hauser L."/>
            <person name="Kyrpides N."/>
            <person name="Ivanova N."/>
            <person name="Pagani I."/>
            <person name="Vogl K."/>
            <person name="Liu Z."/>
            <person name="Imhoff J."/>
            <person name="Thiel V."/>
            <person name="Frigaard N.-U."/>
            <person name="Bryant D."/>
            <person name="Woyke T."/>
        </authorList>
    </citation>
    <scope>NUCLEOTIDE SEQUENCE [LARGE SCALE GENOMIC DNA]</scope>
    <source>
        <strain evidence="2 3">8321</strain>
    </source>
</reference>
<keyword evidence="3" id="KW-1185">Reference proteome</keyword>
<dbReference type="AlphaFoldDB" id="L0GXS7"/>
<dbReference type="EMBL" id="CP003051">
    <property type="protein sequence ID" value="AGA90786.1"/>
    <property type="molecule type" value="Genomic_DNA"/>
</dbReference>
<sequence>MFGQQRTEIYMLIFPSRPLSHAALVIAALILAPLGKAKADDIVSFQVLSDMQDKLVLEIRSYYGGSQGATAYLSVLPTVDGRVVSGIGYSSGSCQNNNSISTGMNSTCMTLSSVNPGYQIVTNGLEICMFGGASRNKFYCESFGYEKRWGGGVGLVPPHPGRRQSDLQVTNLSIHPDPVVQSQIKLHTYGFYRVHVSILNRGASAPAFTVRTECMRNDINYKPGETRVDSMQQGQTRDVGYDIFPSSAGAGSCMMRKTVDADRQVNESDESPLSISWGRAIKILR</sequence>
<dbReference type="HOGENOM" id="CLU_976406_0_0_6"/>
<gene>
    <name evidence="2" type="ORF">Thimo_2025</name>
</gene>
<dbReference type="KEGG" id="tmb:Thimo_2025"/>
<dbReference type="Pfam" id="PF07705">
    <property type="entry name" value="CARDB"/>
    <property type="match status" value="1"/>
</dbReference>
<evidence type="ECO:0000259" key="1">
    <source>
        <dbReference type="Pfam" id="PF07705"/>
    </source>
</evidence>
<name>L0GXS7_9GAMM</name>
<dbReference type="Proteomes" id="UP000010816">
    <property type="component" value="Chromosome"/>
</dbReference>
<accession>L0GXS7</accession>
<feature type="domain" description="CARDB" evidence="1">
    <location>
        <begin position="191"/>
        <end position="271"/>
    </location>
</feature>
<dbReference type="InterPro" id="IPR011635">
    <property type="entry name" value="CARDB"/>
</dbReference>
<evidence type="ECO:0000313" key="3">
    <source>
        <dbReference type="Proteomes" id="UP000010816"/>
    </source>
</evidence>
<dbReference type="Gene3D" id="2.60.40.10">
    <property type="entry name" value="Immunoglobulins"/>
    <property type="match status" value="1"/>
</dbReference>
<organism evidence="2 3">
    <name type="scientific">Thioflavicoccus mobilis 8321</name>
    <dbReference type="NCBI Taxonomy" id="765912"/>
    <lineage>
        <taxon>Bacteria</taxon>
        <taxon>Pseudomonadati</taxon>
        <taxon>Pseudomonadota</taxon>
        <taxon>Gammaproteobacteria</taxon>
        <taxon>Chromatiales</taxon>
        <taxon>Chromatiaceae</taxon>
        <taxon>Thioflavicoccus</taxon>
    </lineage>
</organism>